<accession>A0A9F7RH58</accession>
<sequence length="464" mass="53572">MDTWKLRFCGTGVLLMSVISATIGLQVSIPQSIYEVARGDEVIITCSFEPKNPVNRLIVISWSGDADGSFDDEGVLFGTFYSNDNHVDINAMYEGKAKIESDVNEKVSKLILKQVTLRERRRIKCFVQIPGDTEGQTSASTSLEVLVAPSDPLCKIKGTAEYGQNISLTCVSEEGSPDPTYQWQSYDVKNILRSLPPKATDKDGVLSLFNVSIDTSGYYICTSTNKIRSAKCNITLAVMPSTMKIGVTAGIIGGCVAGLAVLVLIIYCCCKGKQQPEEFDMEPPMVEYHAIPKQEPQDDGSGDVRKTSIEGRIDQIERYGTKPEKDSDRNSNRRFDYDDHQDEPPERYDDRRDRRGHNEDRRERYDDRTRHYDDQRNRYDDSRDQYDDRQNRYDGRRDRIDDEQDRYSYEGYDDDRGDYSQNRYDDYRHSFDDRREDPIDRQGRYDNNRVRYGRQNRYTDRHDR</sequence>
<dbReference type="GO" id="GO:0005886">
    <property type="term" value="C:plasma membrane"/>
    <property type="evidence" value="ECO:0007669"/>
    <property type="project" value="InterPro"/>
</dbReference>
<feature type="region of interest" description="Disordered" evidence="8">
    <location>
        <begin position="291"/>
        <end position="464"/>
    </location>
</feature>
<evidence type="ECO:0000256" key="6">
    <source>
        <dbReference type="ARBA" id="ARBA00023157"/>
    </source>
</evidence>
<dbReference type="Proteomes" id="UP000221080">
    <property type="component" value="Chromosome 6"/>
</dbReference>
<feature type="transmembrane region" description="Helical" evidence="9">
    <location>
        <begin position="245"/>
        <end position="269"/>
    </location>
</feature>
<dbReference type="CTD" id="101885644"/>
<dbReference type="Gene3D" id="2.60.40.10">
    <property type="entry name" value="Immunoglobulins"/>
    <property type="match status" value="2"/>
</dbReference>
<keyword evidence="7" id="KW-0393">Immunoglobulin domain</keyword>
<evidence type="ECO:0000256" key="2">
    <source>
        <dbReference type="ARBA" id="ARBA00022692"/>
    </source>
</evidence>
<dbReference type="SMART" id="SM00408">
    <property type="entry name" value="IGc2"/>
    <property type="match status" value="1"/>
</dbReference>
<dbReference type="OrthoDB" id="8825892at2759"/>
<dbReference type="InterPro" id="IPR013783">
    <property type="entry name" value="Ig-like_fold"/>
</dbReference>
<feature type="compositionally biased region" description="Basic and acidic residues" evidence="8">
    <location>
        <begin position="291"/>
        <end position="408"/>
    </location>
</feature>
<evidence type="ECO:0000256" key="4">
    <source>
        <dbReference type="ARBA" id="ARBA00022989"/>
    </source>
</evidence>
<dbReference type="FunFam" id="2.60.40.10:FF:000095">
    <property type="entry name" value="immunoglobulin superfamily member 11 isoform X1"/>
    <property type="match status" value="1"/>
</dbReference>
<dbReference type="OMA" id="PTYSWKT"/>
<dbReference type="RefSeq" id="XP_053536636.1">
    <property type="nucleotide sequence ID" value="XM_053680661.1"/>
</dbReference>
<keyword evidence="6" id="KW-1015">Disulfide bond</keyword>
<dbReference type="GeneID" id="128632893"/>
<keyword evidence="4 9" id="KW-1133">Transmembrane helix</keyword>
<gene>
    <name evidence="12" type="primary">gpa33b</name>
</gene>
<reference evidence="11" key="1">
    <citation type="journal article" date="2016" name="Nat. Commun.">
        <title>The channel catfish genome sequence provides insights into the evolution of scale formation in teleosts.</title>
        <authorList>
            <person name="Liu Z."/>
            <person name="Liu S."/>
            <person name="Yao J."/>
            <person name="Bao L."/>
            <person name="Zhang J."/>
            <person name="Li Y."/>
            <person name="Jiang C."/>
            <person name="Sun L."/>
            <person name="Wang R."/>
            <person name="Zhang Y."/>
            <person name="Zhou T."/>
            <person name="Zeng Q."/>
            <person name="Fu Q."/>
            <person name="Gao S."/>
            <person name="Li N."/>
            <person name="Koren S."/>
            <person name="Jiang Y."/>
            <person name="Zimin A."/>
            <person name="Xu P."/>
            <person name="Phillippy A.M."/>
            <person name="Geng X."/>
            <person name="Song L."/>
            <person name="Sun F."/>
            <person name="Li C."/>
            <person name="Wang X."/>
            <person name="Chen A."/>
            <person name="Jin Y."/>
            <person name="Yuan Z."/>
            <person name="Yang Y."/>
            <person name="Tan S."/>
            <person name="Peatman E."/>
            <person name="Lu J."/>
            <person name="Qin Z."/>
            <person name="Dunham R."/>
            <person name="Li Z."/>
            <person name="Sonstegard T."/>
            <person name="Feng J."/>
            <person name="Danzmann R.G."/>
            <person name="Schroeder S."/>
            <person name="Scheffler B."/>
            <person name="Duke M.V."/>
            <person name="Ballard L."/>
            <person name="Kucuktas H."/>
            <person name="Kaltenboeck L."/>
            <person name="Liu H."/>
            <person name="Armbruster J."/>
            <person name="Xie Y."/>
            <person name="Kirby M.L."/>
            <person name="Tian Y."/>
            <person name="Flanagan M.E."/>
            <person name="Mu W."/>
            <person name="Waldbieser G.C."/>
        </authorList>
    </citation>
    <scope>NUCLEOTIDE SEQUENCE [LARGE SCALE GENOMIC DNA]</scope>
    <source>
        <strain evidence="11">SDA103</strain>
    </source>
</reference>
<proteinExistence type="predicted"/>
<dbReference type="AlphaFoldDB" id="A0A9F7RH58"/>
<dbReference type="SUPFAM" id="SSF48726">
    <property type="entry name" value="Immunoglobulin"/>
    <property type="match status" value="2"/>
</dbReference>
<feature type="domain" description="Ig-like" evidence="10">
    <location>
        <begin position="149"/>
        <end position="237"/>
    </location>
</feature>
<dbReference type="KEGG" id="ipu:128632893"/>
<feature type="compositionally biased region" description="Basic and acidic residues" evidence="8">
    <location>
        <begin position="423"/>
        <end position="449"/>
    </location>
</feature>
<dbReference type="InterPro" id="IPR007110">
    <property type="entry name" value="Ig-like_dom"/>
</dbReference>
<name>A0A9F7RH58_ICTPU</name>
<evidence type="ECO:0000256" key="5">
    <source>
        <dbReference type="ARBA" id="ARBA00023136"/>
    </source>
</evidence>
<reference evidence="12" key="2">
    <citation type="submission" date="2025-08" db="UniProtKB">
        <authorList>
            <consortium name="RefSeq"/>
        </authorList>
    </citation>
    <scope>IDENTIFICATION</scope>
    <source>
        <tissue evidence="12">Blood</tissue>
    </source>
</reference>
<evidence type="ECO:0000256" key="9">
    <source>
        <dbReference type="SAM" id="Phobius"/>
    </source>
</evidence>
<evidence type="ECO:0000256" key="7">
    <source>
        <dbReference type="ARBA" id="ARBA00023319"/>
    </source>
</evidence>
<evidence type="ECO:0000313" key="12">
    <source>
        <dbReference type="RefSeq" id="XP_053536636.1"/>
    </source>
</evidence>
<keyword evidence="5 9" id="KW-0472">Membrane</keyword>
<dbReference type="PANTHER" id="PTHR44969:SF1">
    <property type="entry name" value="CELL SURFACE A33 ANTIGEN"/>
    <property type="match status" value="1"/>
</dbReference>
<comment type="subcellular location">
    <subcellularLocation>
        <location evidence="1">Membrane</location>
        <topology evidence="1">Single-pass type I membrane protein</topology>
    </subcellularLocation>
</comment>
<evidence type="ECO:0000256" key="8">
    <source>
        <dbReference type="SAM" id="MobiDB-lite"/>
    </source>
</evidence>
<dbReference type="InterPro" id="IPR036179">
    <property type="entry name" value="Ig-like_dom_sf"/>
</dbReference>
<keyword evidence="11" id="KW-1185">Reference proteome</keyword>
<dbReference type="PROSITE" id="PS50835">
    <property type="entry name" value="IG_LIKE"/>
    <property type="match status" value="1"/>
</dbReference>
<organism evidence="11 12">
    <name type="scientific">Ictalurus punctatus</name>
    <name type="common">Channel catfish</name>
    <name type="synonym">Silurus punctatus</name>
    <dbReference type="NCBI Taxonomy" id="7998"/>
    <lineage>
        <taxon>Eukaryota</taxon>
        <taxon>Metazoa</taxon>
        <taxon>Chordata</taxon>
        <taxon>Craniata</taxon>
        <taxon>Vertebrata</taxon>
        <taxon>Euteleostomi</taxon>
        <taxon>Actinopterygii</taxon>
        <taxon>Neopterygii</taxon>
        <taxon>Teleostei</taxon>
        <taxon>Ostariophysi</taxon>
        <taxon>Siluriformes</taxon>
        <taxon>Ictaluridae</taxon>
        <taxon>Ictalurus</taxon>
    </lineage>
</organism>
<protein>
    <submittedName>
        <fullName evidence="12">Cell surface A33 antigen</fullName>
    </submittedName>
</protein>
<dbReference type="Pfam" id="PF13927">
    <property type="entry name" value="Ig_3"/>
    <property type="match status" value="1"/>
</dbReference>
<dbReference type="PANTHER" id="PTHR44969">
    <property type="entry name" value="CELL SURFACE A33 ANTIGEN"/>
    <property type="match status" value="1"/>
</dbReference>
<evidence type="ECO:0000256" key="1">
    <source>
        <dbReference type="ARBA" id="ARBA00004479"/>
    </source>
</evidence>
<dbReference type="InterPro" id="IPR042474">
    <property type="entry name" value="A33"/>
</dbReference>
<evidence type="ECO:0000313" key="11">
    <source>
        <dbReference type="Proteomes" id="UP000221080"/>
    </source>
</evidence>
<dbReference type="InterPro" id="IPR003598">
    <property type="entry name" value="Ig_sub2"/>
</dbReference>
<keyword evidence="3" id="KW-0732">Signal</keyword>
<evidence type="ECO:0000256" key="3">
    <source>
        <dbReference type="ARBA" id="ARBA00022729"/>
    </source>
</evidence>
<dbReference type="InterPro" id="IPR003599">
    <property type="entry name" value="Ig_sub"/>
</dbReference>
<evidence type="ECO:0000259" key="10">
    <source>
        <dbReference type="PROSITE" id="PS50835"/>
    </source>
</evidence>
<keyword evidence="2 9" id="KW-0812">Transmembrane</keyword>
<dbReference type="SMART" id="SM00409">
    <property type="entry name" value="IG"/>
    <property type="match status" value="2"/>
</dbReference>